<proteinExistence type="predicted"/>
<evidence type="ECO:0000313" key="2">
    <source>
        <dbReference type="Proteomes" id="UP001627154"/>
    </source>
</evidence>
<comment type="caution">
    <text evidence="1">The sequence shown here is derived from an EMBL/GenBank/DDBJ whole genome shotgun (WGS) entry which is preliminary data.</text>
</comment>
<evidence type="ECO:0000313" key="1">
    <source>
        <dbReference type="EMBL" id="KAL3393136.1"/>
    </source>
</evidence>
<dbReference type="Proteomes" id="UP001627154">
    <property type="component" value="Unassembled WGS sequence"/>
</dbReference>
<organism evidence="1 2">
    <name type="scientific">Trichogramma kaykai</name>
    <dbReference type="NCBI Taxonomy" id="54128"/>
    <lineage>
        <taxon>Eukaryota</taxon>
        <taxon>Metazoa</taxon>
        <taxon>Ecdysozoa</taxon>
        <taxon>Arthropoda</taxon>
        <taxon>Hexapoda</taxon>
        <taxon>Insecta</taxon>
        <taxon>Pterygota</taxon>
        <taxon>Neoptera</taxon>
        <taxon>Endopterygota</taxon>
        <taxon>Hymenoptera</taxon>
        <taxon>Apocrita</taxon>
        <taxon>Proctotrupomorpha</taxon>
        <taxon>Chalcidoidea</taxon>
        <taxon>Trichogrammatidae</taxon>
        <taxon>Trichogramma</taxon>
    </lineage>
</organism>
<name>A0ABD2WJ89_9HYME</name>
<protein>
    <submittedName>
        <fullName evidence="1">Uncharacterized protein</fullName>
    </submittedName>
</protein>
<dbReference type="EMBL" id="JBJJXI010000100">
    <property type="protein sequence ID" value="KAL3393136.1"/>
    <property type="molecule type" value="Genomic_DNA"/>
</dbReference>
<dbReference type="AlphaFoldDB" id="A0ABD2WJ89"/>
<dbReference type="Gene3D" id="3.90.70.120">
    <property type="match status" value="1"/>
</dbReference>
<gene>
    <name evidence="1" type="ORF">TKK_012392</name>
</gene>
<accession>A0ABD2WJ89</accession>
<reference evidence="1 2" key="1">
    <citation type="journal article" date="2024" name="bioRxiv">
        <title>A reference genome for Trichogramma kaykai: A tiny desert-dwelling parasitoid wasp with competing sex-ratio distorters.</title>
        <authorList>
            <person name="Culotta J."/>
            <person name="Lindsey A.R."/>
        </authorList>
    </citation>
    <scope>NUCLEOTIDE SEQUENCE [LARGE SCALE GENOMIC DNA]</scope>
    <source>
        <strain evidence="1 2">KSX58</strain>
    </source>
</reference>
<sequence>MGQPLIEKRYAPWNYYGTYKNIPKTSIIPRGWQPLELPETAYAEYFHGSIHLETVRNRVPRMAGQQSTAVAVIALCLASLFAPLTWTSKTIDQAVQNGSLLHAEQVYLDRARLNLDWRPPPPPREEENFLHNVNVRQLPGYGHPRNLSVEAEAIPVRRDEDEIDQRHLRNARLRQAREILQEINGPGPVDSSWVMHKEQLNEQLGNLRYNLHVKNIPNVLRLGDTVYQLELTGPTYSGECSGGWRDLMNCLRSHFFEYTRSKSNFCLLFFDPDFTLAIVRSADTYFFLDPTEKNKDLLPSNTQQSKGAACLFRCRNLHDLAVAIFCLWNVWPVWDEAKNESRRKYQFENYDLYALEITPQFVPPNVQR</sequence>
<keyword evidence="2" id="KW-1185">Reference proteome</keyword>